<accession>A0ABV6PHW4</accession>
<keyword evidence="1" id="KW-0472">Membrane</keyword>
<sequence>MLVQISHERSQALLRQRNLFALSSAGLAIALVIAGGLAATRNREVVLVPTTRAPLTISSAGVSAQYMEFVTRDAALMLLNRSPEGLDYWMSQILELADPAANGKLKADLVRIVEEQRGSDVTQAFVIKELKVDPSGLTSEVKGTLKTFVGATVIASDERRFRFSWTYQGLRLALAGFAQLPLDDKNKESK</sequence>
<evidence type="ECO:0000256" key="1">
    <source>
        <dbReference type="SAM" id="Phobius"/>
    </source>
</evidence>
<dbReference type="Proteomes" id="UP001589943">
    <property type="component" value="Unassembled WGS sequence"/>
</dbReference>
<dbReference type="EMBL" id="JBHLTL010000004">
    <property type="protein sequence ID" value="MFC0589421.1"/>
    <property type="molecule type" value="Genomic_DNA"/>
</dbReference>
<reference evidence="2 3" key="1">
    <citation type="submission" date="2024-09" db="EMBL/GenBank/DDBJ databases">
        <authorList>
            <person name="Sun Q."/>
            <person name="Mori K."/>
        </authorList>
    </citation>
    <scope>NUCLEOTIDE SEQUENCE [LARGE SCALE GENOMIC DNA]</scope>
    <source>
        <strain evidence="2 3">NCAIM B.02537</strain>
    </source>
</reference>
<evidence type="ECO:0000313" key="3">
    <source>
        <dbReference type="Proteomes" id="UP001589943"/>
    </source>
</evidence>
<dbReference type="RefSeq" id="WP_379480909.1">
    <property type="nucleotide sequence ID" value="NZ_JBHLTL010000004.1"/>
</dbReference>
<proteinExistence type="predicted"/>
<protein>
    <submittedName>
        <fullName evidence="2">Type IV conjugative transfer system protein TraE</fullName>
    </submittedName>
</protein>
<evidence type="ECO:0000313" key="2">
    <source>
        <dbReference type="EMBL" id="MFC0589421.1"/>
    </source>
</evidence>
<gene>
    <name evidence="2" type="ORF">ACFFF7_08360</name>
</gene>
<keyword evidence="1" id="KW-0812">Transmembrane</keyword>
<feature type="transmembrane region" description="Helical" evidence="1">
    <location>
        <begin position="20"/>
        <end position="39"/>
    </location>
</feature>
<dbReference type="InterPro" id="IPR007973">
    <property type="entry name" value="Pilus_assembly_TraE"/>
</dbReference>
<keyword evidence="1" id="KW-1133">Transmembrane helix</keyword>
<keyword evidence="3" id="KW-1185">Reference proteome</keyword>
<organism evidence="2 3">
    <name type="scientific">Novosphingobium aquiterrae</name>
    <dbReference type="NCBI Taxonomy" id="624388"/>
    <lineage>
        <taxon>Bacteria</taxon>
        <taxon>Pseudomonadati</taxon>
        <taxon>Pseudomonadota</taxon>
        <taxon>Alphaproteobacteria</taxon>
        <taxon>Sphingomonadales</taxon>
        <taxon>Sphingomonadaceae</taxon>
        <taxon>Novosphingobium</taxon>
    </lineage>
</organism>
<dbReference type="Pfam" id="PF05309">
    <property type="entry name" value="TraE"/>
    <property type="match status" value="1"/>
</dbReference>
<comment type="caution">
    <text evidence="2">The sequence shown here is derived from an EMBL/GenBank/DDBJ whole genome shotgun (WGS) entry which is preliminary data.</text>
</comment>
<name>A0ABV6PHW4_9SPHN</name>